<keyword evidence="2" id="KW-1185">Reference proteome</keyword>
<evidence type="ECO:0000313" key="2">
    <source>
        <dbReference type="Proteomes" id="UP001403385"/>
    </source>
</evidence>
<dbReference type="InterPro" id="IPR022551">
    <property type="entry name" value="BrxC"/>
</dbReference>
<sequence length="110" mass="13040">MQWHTLNSEVLLEEIKELSKNQKVLIFKHSTRCSISSMALNRLERAWKEDETQHLKPYFLDLISYRQISNKIAEVFEVQHQSPQALVIENGQCIYHNSHMGINYKEIIQQ</sequence>
<dbReference type="EMBL" id="JBDKWZ010000003">
    <property type="protein sequence ID" value="MEN7547441.1"/>
    <property type="molecule type" value="Genomic_DNA"/>
</dbReference>
<dbReference type="AlphaFoldDB" id="A0AAW9S2Y1"/>
<name>A0AAW9S2Y1_9BACT</name>
<evidence type="ECO:0000313" key="1">
    <source>
        <dbReference type="EMBL" id="MEN7547441.1"/>
    </source>
</evidence>
<dbReference type="Proteomes" id="UP001403385">
    <property type="component" value="Unassembled WGS sequence"/>
</dbReference>
<proteinExistence type="predicted"/>
<reference evidence="1 2" key="1">
    <citation type="submission" date="2024-04" db="EMBL/GenBank/DDBJ databases">
        <title>Novel genus in family Flammeovirgaceae.</title>
        <authorList>
            <person name="Nguyen T.H."/>
            <person name="Vuong T.Q."/>
            <person name="Le H."/>
            <person name="Kim S.-G."/>
        </authorList>
    </citation>
    <scope>NUCLEOTIDE SEQUENCE [LARGE SCALE GENOMIC DNA]</scope>
    <source>
        <strain evidence="1 2">JCM 23209</strain>
    </source>
</reference>
<accession>A0AAW9S2Y1</accession>
<organism evidence="1 2">
    <name type="scientific">Rapidithrix thailandica</name>
    <dbReference type="NCBI Taxonomy" id="413964"/>
    <lineage>
        <taxon>Bacteria</taxon>
        <taxon>Pseudomonadati</taxon>
        <taxon>Bacteroidota</taxon>
        <taxon>Cytophagia</taxon>
        <taxon>Cytophagales</taxon>
        <taxon>Flammeovirgaceae</taxon>
        <taxon>Rapidithrix</taxon>
    </lineage>
</organism>
<dbReference type="Pfam" id="PF11009">
    <property type="entry name" value="BrxC"/>
    <property type="match status" value="1"/>
</dbReference>
<dbReference type="NCBIfam" id="TIGR04019">
    <property type="entry name" value="B_thiol_YtxJ"/>
    <property type="match status" value="1"/>
</dbReference>
<dbReference type="Gene3D" id="3.40.30.10">
    <property type="entry name" value="Glutaredoxin"/>
    <property type="match status" value="1"/>
</dbReference>
<comment type="caution">
    <text evidence="1">The sequence shown here is derived from an EMBL/GenBank/DDBJ whole genome shotgun (WGS) entry which is preliminary data.</text>
</comment>
<dbReference type="RefSeq" id="WP_346820229.1">
    <property type="nucleotide sequence ID" value="NZ_JBDKWZ010000003.1"/>
</dbReference>
<gene>
    <name evidence="1" type="primary">ytxJ</name>
    <name evidence="1" type="ORF">AAG747_05960</name>
</gene>
<protein>
    <submittedName>
        <fullName evidence="1">Bacillithiol system redox-active protein YtxJ</fullName>
    </submittedName>
</protein>